<proteinExistence type="predicted"/>
<accession>F3NTH5</accession>
<dbReference type="EMBL" id="AEYX01000046">
    <property type="protein sequence ID" value="EGG43135.1"/>
    <property type="molecule type" value="Genomic_DNA"/>
</dbReference>
<dbReference type="Proteomes" id="UP000003022">
    <property type="component" value="Unassembled WGS sequence"/>
</dbReference>
<evidence type="ECO:0000313" key="2">
    <source>
        <dbReference type="Proteomes" id="UP000003022"/>
    </source>
</evidence>
<dbReference type="AlphaFoldDB" id="F3NTH5"/>
<evidence type="ECO:0000313" key="1">
    <source>
        <dbReference type="EMBL" id="EGG43135.1"/>
    </source>
</evidence>
<keyword evidence="2" id="KW-1185">Reference proteome</keyword>
<gene>
    <name evidence="1" type="ORF">SGM_6275</name>
</gene>
<protein>
    <submittedName>
        <fullName evidence="1">Uncharacterized protein</fullName>
    </submittedName>
</protein>
<sequence>MGPVDVDTPDDFCGLAFSAHDRRSGFPRRVLVPTSPSIVPHGCSRELRISQMIARPNRDSARRCGVTGLGPS</sequence>
<reference evidence="1 2" key="1">
    <citation type="journal article" date="2011" name="J. Bacteriol.">
        <title>Draft genome sequence of the marine bacterium Streptomyces griseoaurantiacus M045, which produces novel manumycin-type antibiotics with a pABA core component.</title>
        <authorList>
            <person name="Li F."/>
            <person name="Jiang P."/>
            <person name="Zheng H."/>
            <person name="Wang S."/>
            <person name="Zhao G."/>
            <person name="Qin S."/>
            <person name="Liu Z."/>
        </authorList>
    </citation>
    <scope>NUCLEOTIDE SEQUENCE [LARGE SCALE GENOMIC DNA]</scope>
    <source>
        <strain evidence="1 2">M045</strain>
    </source>
</reference>
<comment type="caution">
    <text evidence="1">The sequence shown here is derived from an EMBL/GenBank/DDBJ whole genome shotgun (WGS) entry which is preliminary data.</text>
</comment>
<name>F3NTH5_9ACTN</name>
<organism evidence="1 2">
    <name type="scientific">Streptomyces griseoaurantiacus M045</name>
    <dbReference type="NCBI Taxonomy" id="996637"/>
    <lineage>
        <taxon>Bacteria</taxon>
        <taxon>Bacillati</taxon>
        <taxon>Actinomycetota</taxon>
        <taxon>Actinomycetes</taxon>
        <taxon>Kitasatosporales</taxon>
        <taxon>Streptomycetaceae</taxon>
        <taxon>Streptomyces</taxon>
        <taxon>Streptomyces aurantiacus group</taxon>
    </lineage>
</organism>